<feature type="non-terminal residue" evidence="1">
    <location>
        <position position="1"/>
    </location>
</feature>
<evidence type="ECO:0000313" key="1">
    <source>
        <dbReference type="EMBL" id="CAG8797701.1"/>
    </source>
</evidence>
<name>A0ABN7VSX9_GIGMA</name>
<gene>
    <name evidence="1" type="ORF">GMARGA_LOCUS22447</name>
</gene>
<proteinExistence type="predicted"/>
<protein>
    <submittedName>
        <fullName evidence="1">37770_t:CDS:1</fullName>
    </submittedName>
</protein>
<dbReference type="Proteomes" id="UP000789901">
    <property type="component" value="Unassembled WGS sequence"/>
</dbReference>
<comment type="caution">
    <text evidence="1">The sequence shown here is derived from an EMBL/GenBank/DDBJ whole genome shotgun (WGS) entry which is preliminary data.</text>
</comment>
<keyword evidence="2" id="KW-1185">Reference proteome</keyword>
<reference evidence="1 2" key="1">
    <citation type="submission" date="2021-06" db="EMBL/GenBank/DDBJ databases">
        <authorList>
            <person name="Kallberg Y."/>
            <person name="Tangrot J."/>
            <person name="Rosling A."/>
        </authorList>
    </citation>
    <scope>NUCLEOTIDE SEQUENCE [LARGE SCALE GENOMIC DNA]</scope>
    <source>
        <strain evidence="1 2">120-4 pot B 10/14</strain>
    </source>
</reference>
<sequence length="45" mass="5682">FWDRRIYHMGRQCPQEKFNRWSKGKVNNFYNELSLEEQEIIDVYN</sequence>
<dbReference type="EMBL" id="CAJVQB010021659">
    <property type="protein sequence ID" value="CAG8797701.1"/>
    <property type="molecule type" value="Genomic_DNA"/>
</dbReference>
<evidence type="ECO:0000313" key="2">
    <source>
        <dbReference type="Proteomes" id="UP000789901"/>
    </source>
</evidence>
<organism evidence="1 2">
    <name type="scientific">Gigaspora margarita</name>
    <dbReference type="NCBI Taxonomy" id="4874"/>
    <lineage>
        <taxon>Eukaryota</taxon>
        <taxon>Fungi</taxon>
        <taxon>Fungi incertae sedis</taxon>
        <taxon>Mucoromycota</taxon>
        <taxon>Glomeromycotina</taxon>
        <taxon>Glomeromycetes</taxon>
        <taxon>Diversisporales</taxon>
        <taxon>Gigasporaceae</taxon>
        <taxon>Gigaspora</taxon>
    </lineage>
</organism>
<accession>A0ABN7VSX9</accession>